<dbReference type="AlphaFoldDB" id="A0A3P3R873"/>
<evidence type="ECO:0000313" key="1">
    <source>
        <dbReference type="EMBL" id="RRJ29564.1"/>
    </source>
</evidence>
<reference evidence="1 2" key="1">
    <citation type="submission" date="2018-11" db="EMBL/GenBank/DDBJ databases">
        <title>Taxonoimc description of Halomarina strain SPP-AMP-1.</title>
        <authorList>
            <person name="Pal Y."/>
            <person name="Srinivasana K."/>
            <person name="Verma A."/>
            <person name="Kumar P."/>
        </authorList>
    </citation>
    <scope>NUCLEOTIDE SEQUENCE [LARGE SCALE GENOMIC DNA]</scope>
    <source>
        <strain evidence="1 2">SPP-AMP-1</strain>
    </source>
</reference>
<dbReference type="OrthoDB" id="953at2157"/>
<dbReference type="RefSeq" id="WP_124955553.1">
    <property type="nucleotide sequence ID" value="NZ_RRCH01000028.1"/>
</dbReference>
<protein>
    <submittedName>
        <fullName evidence="1">Pyridoxamine 5'-phosphate oxidase family protein</fullName>
    </submittedName>
</protein>
<accession>A0A3P3R873</accession>
<sequence length="149" mass="16755">MDDESPTQMNSEERDKFLETRETGVISFSRGIDSPPQSIPISYGYDQVEHDFYFRLAPGTDNVRADVTGQAVTFVTYEQTDDGWRSVIASGQLEDVEEESIATETLAGLERVHIPLIDMFGVPPGEIQFGFYRLDPDSLTGRKELKTEI</sequence>
<dbReference type="Gene3D" id="2.30.110.10">
    <property type="entry name" value="Electron Transport, Fmn-binding Protein, Chain A"/>
    <property type="match status" value="1"/>
</dbReference>
<name>A0A3P3R873_9EURY</name>
<keyword evidence="2" id="KW-1185">Reference proteome</keyword>
<organism evidence="1 2">
    <name type="scientific">Halocatena pleomorpha</name>
    <dbReference type="NCBI Taxonomy" id="1785090"/>
    <lineage>
        <taxon>Archaea</taxon>
        <taxon>Methanobacteriati</taxon>
        <taxon>Methanobacteriota</taxon>
        <taxon>Stenosarchaea group</taxon>
        <taxon>Halobacteria</taxon>
        <taxon>Halobacteriales</taxon>
        <taxon>Natronomonadaceae</taxon>
        <taxon>Halocatena</taxon>
    </lineage>
</organism>
<dbReference type="InterPro" id="IPR012349">
    <property type="entry name" value="Split_barrel_FMN-bd"/>
</dbReference>
<dbReference type="SUPFAM" id="SSF50475">
    <property type="entry name" value="FMN-binding split barrel"/>
    <property type="match status" value="1"/>
</dbReference>
<dbReference type="InterPro" id="IPR024747">
    <property type="entry name" value="Pyridox_Oxase-rel"/>
</dbReference>
<proteinExistence type="predicted"/>
<evidence type="ECO:0000313" key="2">
    <source>
        <dbReference type="Proteomes" id="UP000282322"/>
    </source>
</evidence>
<dbReference type="EMBL" id="RRCH01000028">
    <property type="protein sequence ID" value="RRJ29564.1"/>
    <property type="molecule type" value="Genomic_DNA"/>
</dbReference>
<dbReference type="Pfam" id="PF12900">
    <property type="entry name" value="Pyridox_ox_2"/>
    <property type="match status" value="1"/>
</dbReference>
<gene>
    <name evidence="1" type="ORF">EIK79_13090</name>
</gene>
<comment type="caution">
    <text evidence="1">The sequence shown here is derived from an EMBL/GenBank/DDBJ whole genome shotgun (WGS) entry which is preliminary data.</text>
</comment>
<dbReference type="Proteomes" id="UP000282322">
    <property type="component" value="Unassembled WGS sequence"/>
</dbReference>